<gene>
    <name evidence="6" type="primary">mrnC</name>
    <name evidence="8" type="ORF">E5Z56_08900</name>
</gene>
<reference evidence="8 9" key="1">
    <citation type="submission" date="2019-04" db="EMBL/GenBank/DDBJ databases">
        <authorList>
            <person name="Embree M."/>
            <person name="Gaffney J.R."/>
        </authorList>
    </citation>
    <scope>NUCLEOTIDE SEQUENCE [LARGE SCALE GENOMIC DNA]</scope>
    <source>
        <strain evidence="8 9">JE7A12</strain>
    </source>
</reference>
<organism evidence="8 9">
    <name type="scientific">Ruminococcus bovis</name>
    <dbReference type="NCBI Taxonomy" id="2564099"/>
    <lineage>
        <taxon>Bacteria</taxon>
        <taxon>Bacillati</taxon>
        <taxon>Bacillota</taxon>
        <taxon>Clostridia</taxon>
        <taxon>Eubacteriales</taxon>
        <taxon>Oscillospiraceae</taxon>
        <taxon>Ruminococcus</taxon>
    </lineage>
</organism>
<feature type="domain" description="RNase III" evidence="7">
    <location>
        <begin position="2"/>
        <end position="132"/>
    </location>
</feature>
<evidence type="ECO:0000256" key="3">
    <source>
        <dbReference type="ARBA" id="ARBA00022722"/>
    </source>
</evidence>
<dbReference type="InterPro" id="IPR008226">
    <property type="entry name" value="Mini3_fam"/>
</dbReference>
<keyword evidence="3 6" id="KW-0540">Nuclease</keyword>
<comment type="subunit">
    <text evidence="6">Homodimer.</text>
</comment>
<dbReference type="KEGG" id="ruj:E5Z56_08900"/>
<dbReference type="PIRSF" id="PIRSF005520">
    <property type="entry name" value="UCP005520"/>
    <property type="match status" value="1"/>
</dbReference>
<proteinExistence type="inferred from homology"/>
<keyword evidence="6" id="KW-0694">RNA-binding</keyword>
<keyword evidence="9" id="KW-1185">Reference proteome</keyword>
<dbReference type="AlphaFoldDB" id="A0A4P8XWE7"/>
<name>A0A4P8XWE7_9FIRM</name>
<keyword evidence="1 6" id="KW-0690">Ribosome biogenesis</keyword>
<evidence type="ECO:0000313" key="9">
    <source>
        <dbReference type="Proteomes" id="UP000301475"/>
    </source>
</evidence>
<dbReference type="SMART" id="SM00535">
    <property type="entry name" value="RIBOc"/>
    <property type="match status" value="1"/>
</dbReference>
<evidence type="ECO:0000259" key="7">
    <source>
        <dbReference type="SMART" id="SM00535"/>
    </source>
</evidence>
<accession>A0A4P8XWE7</accession>
<evidence type="ECO:0000313" key="8">
    <source>
        <dbReference type="EMBL" id="QCT07461.1"/>
    </source>
</evidence>
<dbReference type="Gene3D" id="1.10.1520.10">
    <property type="entry name" value="Ribonuclease III domain"/>
    <property type="match status" value="1"/>
</dbReference>
<dbReference type="OrthoDB" id="46571at2"/>
<dbReference type="CDD" id="cd00593">
    <property type="entry name" value="RIBOc"/>
    <property type="match status" value="1"/>
</dbReference>
<evidence type="ECO:0000256" key="5">
    <source>
        <dbReference type="ARBA" id="ARBA00022801"/>
    </source>
</evidence>
<dbReference type="SUPFAM" id="SSF69065">
    <property type="entry name" value="RNase III domain-like"/>
    <property type="match status" value="1"/>
</dbReference>
<dbReference type="EMBL" id="CP039381">
    <property type="protein sequence ID" value="QCT07461.1"/>
    <property type="molecule type" value="Genomic_DNA"/>
</dbReference>
<dbReference type="HAMAP" id="MF_01468">
    <property type="entry name" value="RNase_Mini_III"/>
    <property type="match status" value="1"/>
</dbReference>
<dbReference type="PANTHER" id="PTHR34276">
    <property type="entry name" value="MINI-RIBONUCLEASE 3"/>
    <property type="match status" value="1"/>
</dbReference>
<feature type="active site" evidence="6">
    <location>
        <position position="21"/>
    </location>
</feature>
<evidence type="ECO:0000256" key="6">
    <source>
        <dbReference type="HAMAP-Rule" id="MF_01468"/>
    </source>
</evidence>
<dbReference type="PANTHER" id="PTHR34276:SF1">
    <property type="entry name" value="MINI-RIBONUCLEASE 3"/>
    <property type="match status" value="1"/>
</dbReference>
<dbReference type="RefSeq" id="WP_138157471.1">
    <property type="nucleotide sequence ID" value="NZ_CP039381.1"/>
</dbReference>
<comment type="function">
    <text evidence="6">Involved in correct processing of both the 5' and 3' ends of 23S rRNA precursor. Processes 30S rRNA precursor transcript even in absence of ribonuclease 3 (Rnc); Rnc processes 30S rRNA into smaller rRNA precursors.</text>
</comment>
<dbReference type="GO" id="GO:0004525">
    <property type="term" value="F:ribonuclease III activity"/>
    <property type="evidence" value="ECO:0007669"/>
    <property type="project" value="InterPro"/>
</dbReference>
<dbReference type="Pfam" id="PF00636">
    <property type="entry name" value="Ribonuclease_3"/>
    <property type="match status" value="1"/>
</dbReference>
<evidence type="ECO:0000256" key="2">
    <source>
        <dbReference type="ARBA" id="ARBA00022552"/>
    </source>
</evidence>
<evidence type="ECO:0000256" key="1">
    <source>
        <dbReference type="ARBA" id="ARBA00022517"/>
    </source>
</evidence>
<keyword evidence="6" id="KW-0699">rRNA-binding</keyword>
<keyword evidence="5 6" id="KW-0378">Hydrolase</keyword>
<dbReference type="GO" id="GO:0005737">
    <property type="term" value="C:cytoplasm"/>
    <property type="evidence" value="ECO:0007669"/>
    <property type="project" value="UniProtKB-SubCell"/>
</dbReference>
<comment type="cofactor">
    <cofactor evidence="6">
        <name>Mg(2+)</name>
        <dbReference type="ChEBI" id="CHEBI:18420"/>
    </cofactor>
</comment>
<dbReference type="Proteomes" id="UP000301475">
    <property type="component" value="Chromosome"/>
</dbReference>
<keyword evidence="4 6" id="KW-0255">Endonuclease</keyword>
<dbReference type="GO" id="GO:0006364">
    <property type="term" value="P:rRNA processing"/>
    <property type="evidence" value="ECO:0007669"/>
    <property type="project" value="UniProtKB-UniRule"/>
</dbReference>
<dbReference type="GO" id="GO:0019843">
    <property type="term" value="F:rRNA binding"/>
    <property type="evidence" value="ECO:0007669"/>
    <property type="project" value="UniProtKB-UniRule"/>
</dbReference>
<sequence>MNLENNNPKLISPLTLAFVGDGVYDLLVRKYLVNHHDLHVGELNKMKVKFVNCKSQAEFAKMLMPILTEEELSIYKRGRNASPKCTPKHGTVGDYHSATGFEALFGFLYLKGETDRIETLFNKIVESREITE</sequence>
<dbReference type="InterPro" id="IPR036389">
    <property type="entry name" value="RNase_III_sf"/>
</dbReference>
<dbReference type="EC" id="3.1.26.-" evidence="6"/>
<keyword evidence="2 6" id="KW-0698">rRNA processing</keyword>
<keyword evidence="6" id="KW-0460">Magnesium</keyword>
<comment type="similarity">
    <text evidence="6">Belongs to the MrnC RNase family.</text>
</comment>
<protein>
    <recommendedName>
        <fullName evidence="6">Mini-ribonuclease 3</fullName>
        <shortName evidence="6">Mini-3</shortName>
        <shortName evidence="6">Mini-RNase 3</shortName>
        <ecNumber evidence="6">3.1.26.-</ecNumber>
    </recommendedName>
    <alternativeName>
        <fullName evidence="6">Mini-RNase III</fullName>
        <shortName evidence="6">Mini-III</shortName>
    </alternativeName>
</protein>
<keyword evidence="6" id="KW-0963">Cytoplasm</keyword>
<dbReference type="InterPro" id="IPR000999">
    <property type="entry name" value="RNase_III_dom"/>
</dbReference>
<comment type="subcellular location">
    <subcellularLocation>
        <location evidence="6">Cytoplasm</location>
    </subcellularLocation>
</comment>
<evidence type="ECO:0000256" key="4">
    <source>
        <dbReference type="ARBA" id="ARBA00022759"/>
    </source>
</evidence>